<name>A0A1G5EL13_9FIRM</name>
<dbReference type="NCBIfam" id="TIGR00277">
    <property type="entry name" value="HDIG"/>
    <property type="match status" value="1"/>
</dbReference>
<organism evidence="2 3">
    <name type="scientific">Alkaliphilus peptidifermentans DSM 18978</name>
    <dbReference type="NCBI Taxonomy" id="1120976"/>
    <lineage>
        <taxon>Bacteria</taxon>
        <taxon>Bacillati</taxon>
        <taxon>Bacillota</taxon>
        <taxon>Clostridia</taxon>
        <taxon>Peptostreptococcales</taxon>
        <taxon>Natronincolaceae</taxon>
        <taxon>Alkaliphilus</taxon>
    </lineage>
</organism>
<dbReference type="InterPro" id="IPR006675">
    <property type="entry name" value="HDIG_dom"/>
</dbReference>
<evidence type="ECO:0000259" key="1">
    <source>
        <dbReference type="Pfam" id="PF01966"/>
    </source>
</evidence>
<protein>
    <submittedName>
        <fullName evidence="2">HDIG domain-containing protein</fullName>
    </submittedName>
</protein>
<dbReference type="STRING" id="1120976.SAMN03080606_01193"/>
<accession>A0A1G5EL13</accession>
<gene>
    <name evidence="2" type="ORF">SAMN03080606_01193</name>
</gene>
<dbReference type="AlphaFoldDB" id="A0A1G5EL13"/>
<proteinExistence type="predicted"/>
<dbReference type="Pfam" id="PF01966">
    <property type="entry name" value="HD"/>
    <property type="match status" value="1"/>
</dbReference>
<dbReference type="SUPFAM" id="SSF109604">
    <property type="entry name" value="HD-domain/PDEase-like"/>
    <property type="match status" value="1"/>
</dbReference>
<feature type="domain" description="HD" evidence="1">
    <location>
        <begin position="46"/>
        <end position="145"/>
    </location>
</feature>
<evidence type="ECO:0000313" key="2">
    <source>
        <dbReference type="EMBL" id="SCY27646.1"/>
    </source>
</evidence>
<keyword evidence="3" id="KW-1185">Reference proteome</keyword>
<dbReference type="EMBL" id="FMUS01000005">
    <property type="protein sequence ID" value="SCY27646.1"/>
    <property type="molecule type" value="Genomic_DNA"/>
</dbReference>
<dbReference type="Gene3D" id="1.10.3210.10">
    <property type="entry name" value="Hypothetical protein af1432"/>
    <property type="match status" value="1"/>
</dbReference>
<dbReference type="InterPro" id="IPR006674">
    <property type="entry name" value="HD_domain"/>
</dbReference>
<dbReference type="OrthoDB" id="68032at2"/>
<evidence type="ECO:0000313" key="3">
    <source>
        <dbReference type="Proteomes" id="UP000198636"/>
    </source>
</evidence>
<dbReference type="Proteomes" id="UP000198636">
    <property type="component" value="Unassembled WGS sequence"/>
</dbReference>
<sequence>MIYRIKQFVSGLTARMNPEDHLFIKSYLNEKEQQLFYKLRASEQVHSSKVAYGCQSEAPTNTNLIKAALLHDVGKIDSNLTLINKSLVVIVSKLGIKNDLLPGFLKKSVYFKNQHAKIGYDYLKTIDTDPDILKLVRDHHDISDDPDIKILQKHDNLN</sequence>
<reference evidence="2 3" key="1">
    <citation type="submission" date="2016-10" db="EMBL/GenBank/DDBJ databases">
        <authorList>
            <person name="de Groot N.N."/>
        </authorList>
    </citation>
    <scope>NUCLEOTIDE SEQUENCE [LARGE SCALE GENOMIC DNA]</scope>
    <source>
        <strain evidence="2 3">DSM 18978</strain>
    </source>
</reference>
<dbReference type="RefSeq" id="WP_091541092.1">
    <property type="nucleotide sequence ID" value="NZ_FMUS01000005.1"/>
</dbReference>